<keyword evidence="3" id="KW-1185">Reference proteome</keyword>
<dbReference type="AlphaFoldDB" id="A0A6D2I757"/>
<evidence type="ECO:0000313" key="3">
    <source>
        <dbReference type="Proteomes" id="UP000467841"/>
    </source>
</evidence>
<protein>
    <submittedName>
        <fullName evidence="2">Uncharacterized protein</fullName>
    </submittedName>
</protein>
<feature type="region of interest" description="Disordered" evidence="1">
    <location>
        <begin position="1"/>
        <end position="21"/>
    </location>
</feature>
<organism evidence="2 3">
    <name type="scientific">Microthlaspi erraticum</name>
    <dbReference type="NCBI Taxonomy" id="1685480"/>
    <lineage>
        <taxon>Eukaryota</taxon>
        <taxon>Viridiplantae</taxon>
        <taxon>Streptophyta</taxon>
        <taxon>Embryophyta</taxon>
        <taxon>Tracheophyta</taxon>
        <taxon>Spermatophyta</taxon>
        <taxon>Magnoliopsida</taxon>
        <taxon>eudicotyledons</taxon>
        <taxon>Gunneridae</taxon>
        <taxon>Pentapetalae</taxon>
        <taxon>rosids</taxon>
        <taxon>malvids</taxon>
        <taxon>Brassicales</taxon>
        <taxon>Brassicaceae</taxon>
        <taxon>Coluteocarpeae</taxon>
        <taxon>Microthlaspi</taxon>
    </lineage>
</organism>
<accession>A0A6D2I757</accession>
<dbReference type="EMBL" id="CACVBM020000577">
    <property type="protein sequence ID" value="CAA7021012.1"/>
    <property type="molecule type" value="Genomic_DNA"/>
</dbReference>
<gene>
    <name evidence="2" type="ORF">MERR_LOCUS8247</name>
</gene>
<reference evidence="2" key="1">
    <citation type="submission" date="2020-01" db="EMBL/GenBank/DDBJ databases">
        <authorList>
            <person name="Mishra B."/>
        </authorList>
    </citation>
    <scope>NUCLEOTIDE SEQUENCE [LARGE SCALE GENOMIC DNA]</scope>
</reference>
<dbReference type="Proteomes" id="UP000467841">
    <property type="component" value="Unassembled WGS sequence"/>
</dbReference>
<evidence type="ECO:0000256" key="1">
    <source>
        <dbReference type="SAM" id="MobiDB-lite"/>
    </source>
</evidence>
<evidence type="ECO:0000313" key="2">
    <source>
        <dbReference type="EMBL" id="CAA7021012.1"/>
    </source>
</evidence>
<proteinExistence type="predicted"/>
<comment type="caution">
    <text evidence="2">The sequence shown here is derived from an EMBL/GenBank/DDBJ whole genome shotgun (WGS) entry which is preliminary data.</text>
</comment>
<feature type="compositionally biased region" description="Polar residues" evidence="1">
    <location>
        <begin position="1"/>
        <end position="10"/>
    </location>
</feature>
<sequence length="135" mass="15376">MSFSEANWNWKSPCPRSEPTGLEDTFQWSVKKGIRDHTLWILGLELWLQAKEIRFRFVGGTDTTPKGEKFTTDLRTLLSLNTGQSGVNDLGEIPGRSCGREPYPTFHNLALNKVRGRQGGRRRPWDLTGKTQICK</sequence>
<name>A0A6D2I757_9BRAS</name>